<dbReference type="RefSeq" id="WP_068614898.1">
    <property type="nucleotide sequence ID" value="NZ_CP016268.1"/>
</dbReference>
<evidence type="ECO:0000256" key="8">
    <source>
        <dbReference type="SAM" id="MobiDB-lite"/>
    </source>
</evidence>
<dbReference type="Gene3D" id="2.30.330.10">
    <property type="entry name" value="SpoA-like"/>
    <property type="match status" value="1"/>
</dbReference>
<keyword evidence="10" id="KW-0969">Cilium</keyword>
<dbReference type="GO" id="GO:0071973">
    <property type="term" value="P:bacterial-type flagellum-dependent cell motility"/>
    <property type="evidence" value="ECO:0007669"/>
    <property type="project" value="UniProtKB-UniRule"/>
</dbReference>
<keyword evidence="11" id="KW-1185">Reference proteome</keyword>
<dbReference type="OrthoDB" id="9773459at2"/>
<evidence type="ECO:0000256" key="1">
    <source>
        <dbReference type="ARBA" id="ARBA00009226"/>
    </source>
</evidence>
<keyword evidence="4 7" id="KW-0145">Chemotaxis</keyword>
<comment type="function">
    <text evidence="7">FliN is one of three proteins (FliG, FliN, FliM) that form the rotor-mounted switch complex (C ring), located at the base of the basal body. This complex interacts with the CheY and CheZ chemotaxis proteins, in addition to contacting components of the motor that determine the direction of flagellar rotation.</text>
</comment>
<dbReference type="GO" id="GO:0009425">
    <property type="term" value="C:bacterial-type flagellum basal body"/>
    <property type="evidence" value="ECO:0007669"/>
    <property type="project" value="UniProtKB-SubCell"/>
</dbReference>
<evidence type="ECO:0000313" key="11">
    <source>
        <dbReference type="Proteomes" id="UP000092695"/>
    </source>
</evidence>
<accession>A0A193LF96</accession>
<sequence length="114" mass="12094">MSEQQQETSGEQFAPDELGAGKAANNGADVNLDLVLDVPVNVTLRVGSTEVPIRELVKLVEGSVIALDRDASQAMDVLVNGTLIAHGEIVVVDDKFGVRLTDVVSPAERIKTIN</sequence>
<evidence type="ECO:0000256" key="2">
    <source>
        <dbReference type="ARBA" id="ARBA00021897"/>
    </source>
</evidence>
<dbReference type="EMBL" id="CP016268">
    <property type="protein sequence ID" value="ANO51054.1"/>
    <property type="molecule type" value="Genomic_DNA"/>
</dbReference>
<keyword evidence="10" id="KW-0966">Cell projection</keyword>
<keyword evidence="5 7" id="KW-0283">Flagellar rotation</keyword>
<dbReference type="PRINTS" id="PR00956">
    <property type="entry name" value="FLGMOTORFLIN"/>
</dbReference>
<dbReference type="InterPro" id="IPR012826">
    <property type="entry name" value="FliN"/>
</dbReference>
<dbReference type="Pfam" id="PF01052">
    <property type="entry name" value="FliMN_C"/>
    <property type="match status" value="1"/>
</dbReference>
<organism evidence="10 11">
    <name type="scientific">Woeseia oceani</name>
    <dbReference type="NCBI Taxonomy" id="1548547"/>
    <lineage>
        <taxon>Bacteria</taxon>
        <taxon>Pseudomonadati</taxon>
        <taxon>Pseudomonadota</taxon>
        <taxon>Gammaproteobacteria</taxon>
        <taxon>Woeseiales</taxon>
        <taxon>Woeseiaceae</taxon>
        <taxon>Woeseia</taxon>
    </lineage>
</organism>
<reference evidence="10 11" key="1">
    <citation type="submission" date="2016-06" db="EMBL/GenBank/DDBJ databases">
        <title>Complete genome sequence of a deep-branching marine Gamma Proteobacterium Woeseia oceani type strain XK5.</title>
        <authorList>
            <person name="Mu D."/>
            <person name="Du Z."/>
        </authorList>
    </citation>
    <scope>NUCLEOTIDE SEQUENCE [LARGE SCALE GENOMIC DNA]</scope>
    <source>
        <strain evidence="10 11">XK5</strain>
    </source>
</reference>
<dbReference type="Proteomes" id="UP000092695">
    <property type="component" value="Chromosome"/>
</dbReference>
<dbReference type="InterPro" id="IPR051469">
    <property type="entry name" value="FliN/MopA/SpaO"/>
</dbReference>
<evidence type="ECO:0000256" key="7">
    <source>
        <dbReference type="RuleBase" id="RU362074"/>
    </source>
</evidence>
<feature type="compositionally biased region" description="Polar residues" evidence="8">
    <location>
        <begin position="1"/>
        <end position="11"/>
    </location>
</feature>
<dbReference type="AlphaFoldDB" id="A0A193LF96"/>
<dbReference type="PANTHER" id="PTHR43484">
    <property type="match status" value="1"/>
</dbReference>
<comment type="similarity">
    <text evidence="1 7">Belongs to the FliN/MopA/SpaO family.</text>
</comment>
<dbReference type="NCBIfam" id="TIGR02480">
    <property type="entry name" value="fliN"/>
    <property type="match status" value="1"/>
</dbReference>
<keyword evidence="7" id="KW-0975">Bacterial flagellum</keyword>
<dbReference type="GO" id="GO:0003774">
    <property type="term" value="F:cytoskeletal motor activity"/>
    <property type="evidence" value="ECO:0007669"/>
    <property type="project" value="UniProtKB-UniRule"/>
</dbReference>
<dbReference type="InterPro" id="IPR001172">
    <property type="entry name" value="FliN_T3SS_HrcQb"/>
</dbReference>
<comment type="subcellular location">
    <subcellularLocation>
        <location evidence="7">Cell membrane</location>
        <topology evidence="7">Peripheral membrane protein</topology>
        <orientation evidence="7">Cytoplasmic side</orientation>
    </subcellularLocation>
    <subcellularLocation>
        <location evidence="7">Bacterial flagellum basal body</location>
    </subcellularLocation>
</comment>
<dbReference type="InterPro" id="IPR036429">
    <property type="entry name" value="SpoA-like_sf"/>
</dbReference>
<name>A0A193LF96_9GAMM</name>
<keyword evidence="3 7" id="KW-1003">Cell membrane</keyword>
<evidence type="ECO:0000313" key="10">
    <source>
        <dbReference type="EMBL" id="ANO51054.1"/>
    </source>
</evidence>
<evidence type="ECO:0000256" key="6">
    <source>
        <dbReference type="ARBA" id="ARBA00023136"/>
    </source>
</evidence>
<gene>
    <name evidence="10" type="ORF">BA177_07385</name>
</gene>
<keyword evidence="6 7" id="KW-0472">Membrane</keyword>
<protein>
    <recommendedName>
        <fullName evidence="2 7">Flagellar motor switch protein FliN</fullName>
    </recommendedName>
</protein>
<evidence type="ECO:0000256" key="4">
    <source>
        <dbReference type="ARBA" id="ARBA00022500"/>
    </source>
</evidence>
<dbReference type="KEGG" id="woc:BA177_07385"/>
<dbReference type="GO" id="GO:0006935">
    <property type="term" value="P:chemotaxis"/>
    <property type="evidence" value="ECO:0007669"/>
    <property type="project" value="UniProtKB-KW"/>
</dbReference>
<proteinExistence type="inferred from homology"/>
<feature type="region of interest" description="Disordered" evidence="8">
    <location>
        <begin position="1"/>
        <end position="24"/>
    </location>
</feature>
<dbReference type="STRING" id="1548547.BA177_07385"/>
<dbReference type="SUPFAM" id="SSF101801">
    <property type="entry name" value="Surface presentation of antigens (SPOA)"/>
    <property type="match status" value="1"/>
</dbReference>
<keyword evidence="10" id="KW-0282">Flagellum</keyword>
<dbReference type="PANTHER" id="PTHR43484:SF1">
    <property type="entry name" value="FLAGELLAR MOTOR SWITCH PROTEIN FLIN"/>
    <property type="match status" value="1"/>
</dbReference>
<feature type="domain" description="Flagellar motor switch protein FliN-like C-terminal" evidence="9">
    <location>
        <begin position="34"/>
        <end position="104"/>
    </location>
</feature>
<evidence type="ECO:0000256" key="5">
    <source>
        <dbReference type="ARBA" id="ARBA00022779"/>
    </source>
</evidence>
<dbReference type="GO" id="GO:0005886">
    <property type="term" value="C:plasma membrane"/>
    <property type="evidence" value="ECO:0007669"/>
    <property type="project" value="UniProtKB-SubCell"/>
</dbReference>
<evidence type="ECO:0000256" key="3">
    <source>
        <dbReference type="ARBA" id="ARBA00022475"/>
    </source>
</evidence>
<evidence type="ECO:0000259" key="9">
    <source>
        <dbReference type="Pfam" id="PF01052"/>
    </source>
</evidence>
<dbReference type="InterPro" id="IPR001543">
    <property type="entry name" value="FliN-like_C"/>
</dbReference>